<protein>
    <submittedName>
        <fullName evidence="1">Uncharacterized protein</fullName>
    </submittedName>
</protein>
<dbReference type="AlphaFoldDB" id="A0A7G7MFV6"/>
<gene>
    <name evidence="1" type="ORF">H6H00_26765</name>
</gene>
<accession>A0A7G7MFV6</accession>
<evidence type="ECO:0000313" key="2">
    <source>
        <dbReference type="Proteomes" id="UP000515728"/>
    </source>
</evidence>
<dbReference type="KEGG" id="ppel:H6H00_26765"/>
<sequence>MKRYGLLGNRSRDFLTYGGRVLTHHNAAELEFLVPVGAQVCELPRDIPNEQTLPIAQHPSMAAVRWPLNRSEFR</sequence>
<proteinExistence type="predicted"/>
<dbReference type="EMBL" id="CP060131">
    <property type="protein sequence ID" value="QNG51667.1"/>
    <property type="molecule type" value="Genomic_DNA"/>
</dbReference>
<name>A0A7G7MFV6_9PSEU</name>
<dbReference type="RefSeq" id="WP_185718421.1">
    <property type="nucleotide sequence ID" value="NZ_BAAAWI010000001.1"/>
</dbReference>
<keyword evidence="2" id="KW-1185">Reference proteome</keyword>
<evidence type="ECO:0000313" key="1">
    <source>
        <dbReference type="EMBL" id="QNG51667.1"/>
    </source>
</evidence>
<reference evidence="1 2" key="1">
    <citation type="submission" date="2020-08" db="EMBL/GenBank/DDBJ databases">
        <authorList>
            <person name="Mo P."/>
        </authorList>
    </citation>
    <scope>NUCLEOTIDE SEQUENCE [LARGE SCALE GENOMIC DNA]</scope>
    <source>
        <strain evidence="1 2">CGMCC 4.1532</strain>
    </source>
</reference>
<organism evidence="1 2">
    <name type="scientific">Pseudonocardia petroleophila</name>
    <dbReference type="NCBI Taxonomy" id="37331"/>
    <lineage>
        <taxon>Bacteria</taxon>
        <taxon>Bacillati</taxon>
        <taxon>Actinomycetota</taxon>
        <taxon>Actinomycetes</taxon>
        <taxon>Pseudonocardiales</taxon>
        <taxon>Pseudonocardiaceae</taxon>
        <taxon>Pseudonocardia</taxon>
    </lineage>
</organism>
<dbReference type="Proteomes" id="UP000515728">
    <property type="component" value="Chromosome"/>
</dbReference>